<dbReference type="PROSITE" id="PS51257">
    <property type="entry name" value="PROKAR_LIPOPROTEIN"/>
    <property type="match status" value="1"/>
</dbReference>
<gene>
    <name evidence="3" type="ORF">UFOPK2761_01645</name>
</gene>
<dbReference type="Pfam" id="PF25976">
    <property type="entry name" value="LpqB_N"/>
    <property type="match status" value="1"/>
</dbReference>
<feature type="domain" description="GerMN" evidence="2">
    <location>
        <begin position="205"/>
        <end position="294"/>
    </location>
</feature>
<sequence length="595" mass="61705">MSRRRTRALRAGVVSALLPLALAGCVSLPVSGPVVEVERQSTGEADTGGAAAIDARPPQDGQSPPEVVKGFLDAMQAWPTELATAKEFLSSEARTTWNPQGTILYEDALPPAGGAGRVELRVGGADRLDARGAWLGALSAEEDSLAFRLVLEDGEYRIADLPPALVVPTTWFEQRYRQVALYFPDPTGTVLVPEPVFVGDDSTFASTLVSGLLRGPGPSLRGVVSSQLPSGLRVDLSVPVTDGTAAISLTGEASAFTPADTELLVSQLAWTLRQDPDIDAFTLDIDGRPVRTAQGATRFSVQAGDRLDPVGFQSDSLLYGLRDGLLVAGTPGSLEPVDGVLGRVPLGLRSVSVDLASDQVAAISEGGTTAYLAPLSDGGTGATEEGAEDPGLADVATVVTGTDLLPPAWDVHDRLWLVDRTPLGAVVQWYGEERSGVVEVPGVSGQQVTELLVSRDGSRLVVVVRGPRGDSLRVARIRTDAEGGVAGVTRARAVAIEDGASRRIRDVAWNSTTTLAVLNRLTDVSAKVVTVGVDGSPGGLDGITTTLSGATALAGSPAPGARVYAVTDSGLADLNATVRGPRVLDEGVSYLDYAG</sequence>
<dbReference type="EMBL" id="CAEZYQ010000011">
    <property type="protein sequence ID" value="CAB4745732.1"/>
    <property type="molecule type" value="Genomic_DNA"/>
</dbReference>
<accession>A0A6J6TE89</accession>
<feature type="region of interest" description="Disordered" evidence="1">
    <location>
        <begin position="40"/>
        <end position="64"/>
    </location>
</feature>
<evidence type="ECO:0000256" key="1">
    <source>
        <dbReference type="SAM" id="MobiDB-lite"/>
    </source>
</evidence>
<organism evidence="3">
    <name type="scientific">freshwater metagenome</name>
    <dbReference type="NCBI Taxonomy" id="449393"/>
    <lineage>
        <taxon>unclassified sequences</taxon>
        <taxon>metagenomes</taxon>
        <taxon>ecological metagenomes</taxon>
    </lineage>
</organism>
<evidence type="ECO:0000313" key="3">
    <source>
        <dbReference type="EMBL" id="CAB4745732.1"/>
    </source>
</evidence>
<protein>
    <submittedName>
        <fullName evidence="3">Unannotated protein</fullName>
    </submittedName>
</protein>
<dbReference type="InterPro" id="IPR019606">
    <property type="entry name" value="GerMN"/>
</dbReference>
<dbReference type="Pfam" id="PF10646">
    <property type="entry name" value="Germane"/>
    <property type="match status" value="1"/>
</dbReference>
<dbReference type="SMART" id="SM00909">
    <property type="entry name" value="Germane"/>
    <property type="match status" value="1"/>
</dbReference>
<evidence type="ECO:0000259" key="2">
    <source>
        <dbReference type="SMART" id="SM00909"/>
    </source>
</evidence>
<dbReference type="InterPro" id="IPR018910">
    <property type="entry name" value="LpqB_C"/>
</dbReference>
<dbReference type="Pfam" id="PF10647">
    <property type="entry name" value="Gmad1"/>
    <property type="match status" value="1"/>
</dbReference>
<proteinExistence type="predicted"/>
<name>A0A6J6TE89_9ZZZZ</name>
<reference evidence="3" key="1">
    <citation type="submission" date="2020-05" db="EMBL/GenBank/DDBJ databases">
        <authorList>
            <person name="Chiriac C."/>
            <person name="Salcher M."/>
            <person name="Ghai R."/>
            <person name="Kavagutti S V."/>
        </authorList>
    </citation>
    <scope>NUCLEOTIDE SEQUENCE</scope>
</reference>
<dbReference type="InterPro" id="IPR059026">
    <property type="entry name" value="LpqB_N"/>
</dbReference>
<dbReference type="AlphaFoldDB" id="A0A6J6TE89"/>